<protein>
    <recommendedName>
        <fullName evidence="3">NADH-quinone oxidoreductase subunit C</fullName>
        <ecNumber evidence="3">7.1.1.-</ecNumber>
    </recommendedName>
    <alternativeName>
        <fullName evidence="3">NADH dehydrogenase I subunit C</fullName>
    </alternativeName>
    <alternativeName>
        <fullName evidence="3">NDH-1 subunit C</fullName>
    </alternativeName>
</protein>
<dbReference type="InterPro" id="IPR020396">
    <property type="entry name" value="NADH_UbQ_OxRdtase_CS"/>
</dbReference>
<name>A0A4Z0F986_9GAMM</name>
<dbReference type="GO" id="GO:0050136">
    <property type="term" value="F:NADH dehydrogenase (quinone) (non-electrogenic) activity"/>
    <property type="evidence" value="ECO:0007669"/>
    <property type="project" value="UniProtKB-UniRule"/>
</dbReference>
<dbReference type="OrthoDB" id="9803286at2"/>
<dbReference type="RefSeq" id="WP_135281593.1">
    <property type="nucleotide sequence ID" value="NZ_SRIO01000006.1"/>
</dbReference>
<keyword evidence="3 4" id="KW-0520">NAD</keyword>
<dbReference type="GO" id="GO:0005886">
    <property type="term" value="C:plasma membrane"/>
    <property type="evidence" value="ECO:0007669"/>
    <property type="project" value="UniProtKB-SubCell"/>
</dbReference>
<dbReference type="GO" id="GO:0008137">
    <property type="term" value="F:NADH dehydrogenase (ubiquinone) activity"/>
    <property type="evidence" value="ECO:0007669"/>
    <property type="project" value="InterPro"/>
</dbReference>
<proteinExistence type="inferred from homology"/>
<comment type="similarity">
    <text evidence="1 3 4">Belongs to the complex I 30 kDa subunit family.</text>
</comment>
<sequence>MSQSMADLAAALRNVHPDGGVYHDARTGEVTLEVSPDRIHEVAESLKTDAAFDFAQLTDVCGVDYLAYGDAEWMTREATSRGYSRGVKRYEGAHDPDQESPRRFAVVYHLLSLSRNQRLRLRVWLADTQFPVIDSVEDIWPAANWFEREAFDLYGIHFSGHPDLRRILTDYGFVGHPFRKDFPLSGNVELRYDPGKGRVVYEPVQIIPRVLVPKVIRPAAASMAAAEGKSADA</sequence>
<dbReference type="EMBL" id="SRIO01000006">
    <property type="protein sequence ID" value="TFZ82923.1"/>
    <property type="molecule type" value="Genomic_DNA"/>
</dbReference>
<dbReference type="PANTHER" id="PTHR10884:SF14">
    <property type="entry name" value="NADH DEHYDROGENASE [UBIQUINONE] IRON-SULFUR PROTEIN 3, MITOCHONDRIAL"/>
    <property type="match status" value="1"/>
</dbReference>
<keyword evidence="3" id="KW-0830">Ubiquinone</keyword>
<evidence type="ECO:0000313" key="8">
    <source>
        <dbReference type="Proteomes" id="UP000297890"/>
    </source>
</evidence>
<organism evidence="7 8">
    <name type="scientific">Candidatus Macondimonas diazotrophica</name>
    <dbReference type="NCBI Taxonomy" id="2305248"/>
    <lineage>
        <taxon>Bacteria</taxon>
        <taxon>Pseudomonadati</taxon>
        <taxon>Pseudomonadota</taxon>
        <taxon>Gammaproteobacteria</taxon>
        <taxon>Chromatiales</taxon>
        <taxon>Ectothiorhodospiraceae</taxon>
        <taxon>Candidatus Macondimonas</taxon>
    </lineage>
</organism>
<keyword evidence="3 4" id="KW-1278">Translocase</keyword>
<dbReference type="GO" id="GO:0048038">
    <property type="term" value="F:quinone binding"/>
    <property type="evidence" value="ECO:0007669"/>
    <property type="project" value="UniProtKB-KW"/>
</dbReference>
<evidence type="ECO:0000259" key="6">
    <source>
        <dbReference type="Pfam" id="PF00329"/>
    </source>
</evidence>
<keyword evidence="7" id="KW-0560">Oxidoreductase</keyword>
<dbReference type="NCBIfam" id="NF004730">
    <property type="entry name" value="PRK06074.1-1"/>
    <property type="match status" value="1"/>
</dbReference>
<dbReference type="Proteomes" id="UP000297890">
    <property type="component" value="Unassembled WGS sequence"/>
</dbReference>
<evidence type="ECO:0000256" key="5">
    <source>
        <dbReference type="RuleBase" id="RU003582"/>
    </source>
</evidence>
<dbReference type="InterPro" id="IPR001268">
    <property type="entry name" value="NADH_UbQ_OxRdtase_30kDa_su"/>
</dbReference>
<evidence type="ECO:0000256" key="1">
    <source>
        <dbReference type="ARBA" id="ARBA00007569"/>
    </source>
</evidence>
<comment type="caution">
    <text evidence="7">The sequence shown here is derived from an EMBL/GenBank/DDBJ whole genome shotgun (WGS) entry which is preliminary data.</text>
</comment>
<dbReference type="PROSITE" id="PS00542">
    <property type="entry name" value="COMPLEX1_30K"/>
    <property type="match status" value="1"/>
</dbReference>
<evidence type="ECO:0000256" key="4">
    <source>
        <dbReference type="RuleBase" id="RU003456"/>
    </source>
</evidence>
<keyword evidence="3" id="KW-0472">Membrane</keyword>
<keyword evidence="3 5" id="KW-0874">Quinone</keyword>
<gene>
    <name evidence="3" type="primary">nuoC</name>
    <name evidence="7" type="ORF">E4680_06535</name>
</gene>
<keyword evidence="3" id="KW-1003">Cell membrane</keyword>
<accession>A0A4Z0F986</accession>
<keyword evidence="8" id="KW-1185">Reference proteome</keyword>
<keyword evidence="2 3" id="KW-0813">Transport</keyword>
<evidence type="ECO:0000256" key="2">
    <source>
        <dbReference type="ARBA" id="ARBA00022448"/>
    </source>
</evidence>
<evidence type="ECO:0000256" key="3">
    <source>
        <dbReference type="HAMAP-Rule" id="MF_01357"/>
    </source>
</evidence>
<dbReference type="PANTHER" id="PTHR10884">
    <property type="entry name" value="NADH DEHYDROGENASE UBIQUINONE IRON-SULFUR PROTEIN 3"/>
    <property type="match status" value="1"/>
</dbReference>
<dbReference type="Gene3D" id="3.30.460.80">
    <property type="entry name" value="NADH:ubiquinone oxidoreductase, 30kDa subunit"/>
    <property type="match status" value="1"/>
</dbReference>
<dbReference type="InterPro" id="IPR010218">
    <property type="entry name" value="NADH_DH_suC"/>
</dbReference>
<comment type="subcellular location">
    <subcellularLocation>
        <location evidence="3">Cell membrane</location>
        <topology evidence="3">Peripheral membrane protein</topology>
        <orientation evidence="3">Cytoplasmic side</orientation>
    </subcellularLocation>
</comment>
<evidence type="ECO:0000313" key="7">
    <source>
        <dbReference type="EMBL" id="TFZ82923.1"/>
    </source>
</evidence>
<feature type="domain" description="NADH:ubiquinone oxidoreductase 30kDa subunit" evidence="6">
    <location>
        <begin position="33"/>
        <end position="187"/>
    </location>
</feature>
<reference evidence="7 8" key="1">
    <citation type="journal article" date="2019" name="ISME J.">
        <title>Candidatus Macondimonas diazotrophica, a novel gammaproteobacterial genus dominating crude-oil-contaminated coastal sediments.</title>
        <authorList>
            <person name="Karthikeyan S."/>
            <person name="Konstantinidis K."/>
        </authorList>
    </citation>
    <scope>NUCLEOTIDE SEQUENCE [LARGE SCALE GENOMIC DNA]</scope>
    <source>
        <strain evidence="7 8">KTK01</strain>
    </source>
</reference>
<dbReference type="HAMAP" id="MF_01357">
    <property type="entry name" value="NDH1_NuoC"/>
    <property type="match status" value="1"/>
</dbReference>
<dbReference type="AlphaFoldDB" id="A0A4Z0F986"/>
<comment type="function">
    <text evidence="3">NDH-1 shuttles electrons from NADH, via FMN and iron-sulfur (Fe-S) centers, to quinones in the respiratory chain. The immediate electron acceptor for the enzyme in this species is believed to be ubiquinone. Couples the redox reaction to proton translocation (for every two electrons transferred, four hydrogen ions are translocated across the cytoplasmic membrane), and thus conserves the redox energy in a proton gradient.</text>
</comment>
<comment type="catalytic activity">
    <reaction evidence="3 5">
        <text>a quinone + NADH + 5 H(+)(in) = a quinol + NAD(+) + 4 H(+)(out)</text>
        <dbReference type="Rhea" id="RHEA:57888"/>
        <dbReference type="ChEBI" id="CHEBI:15378"/>
        <dbReference type="ChEBI" id="CHEBI:24646"/>
        <dbReference type="ChEBI" id="CHEBI:57540"/>
        <dbReference type="ChEBI" id="CHEBI:57945"/>
        <dbReference type="ChEBI" id="CHEBI:132124"/>
    </reaction>
</comment>
<comment type="subunit">
    <text evidence="3">NDH-1 is composed of 14 different subunits. Subunits NuoB, C, D, E, F, and G constitute the peripheral sector of the complex.</text>
</comment>
<dbReference type="SUPFAM" id="SSF143243">
    <property type="entry name" value="Nqo5-like"/>
    <property type="match status" value="1"/>
</dbReference>
<dbReference type="EC" id="7.1.1.-" evidence="3"/>
<dbReference type="Pfam" id="PF00329">
    <property type="entry name" value="Complex1_30kDa"/>
    <property type="match status" value="1"/>
</dbReference>
<dbReference type="InterPro" id="IPR037232">
    <property type="entry name" value="NADH_quin_OxRdtase_su_C/D-like"/>
</dbReference>